<keyword evidence="6" id="KW-0677">Repeat</keyword>
<feature type="domain" description="Laminin G" evidence="17">
    <location>
        <begin position="865"/>
        <end position="1040"/>
    </location>
</feature>
<evidence type="ECO:0000256" key="6">
    <source>
        <dbReference type="ARBA" id="ARBA00022737"/>
    </source>
</evidence>
<evidence type="ECO:0000313" key="20">
    <source>
        <dbReference type="Proteomes" id="UP000005226"/>
    </source>
</evidence>
<feature type="domain" description="Laminin G" evidence="17">
    <location>
        <begin position="679"/>
        <end position="851"/>
    </location>
</feature>
<evidence type="ECO:0000256" key="14">
    <source>
        <dbReference type="SAM" id="MobiDB-lite"/>
    </source>
</evidence>
<dbReference type="FunFam" id="2.60.120.200:FF:000003">
    <property type="entry name" value="neurexin-1 isoform X1"/>
    <property type="match status" value="1"/>
</dbReference>
<evidence type="ECO:0000313" key="19">
    <source>
        <dbReference type="Ensembl" id="ENSTRUP00000060623.1"/>
    </source>
</evidence>
<evidence type="ECO:0000256" key="10">
    <source>
        <dbReference type="ARBA" id="ARBA00023136"/>
    </source>
</evidence>
<keyword evidence="4 15" id="KW-0812">Transmembrane</keyword>
<feature type="region of interest" description="Disordered" evidence="14">
    <location>
        <begin position="1383"/>
        <end position="1427"/>
    </location>
</feature>
<feature type="region of interest" description="Disordered" evidence="14">
    <location>
        <begin position="1538"/>
        <end position="1575"/>
    </location>
</feature>
<dbReference type="CDD" id="cd00110">
    <property type="entry name" value="LamG"/>
    <property type="match status" value="6"/>
</dbReference>
<gene>
    <name evidence="19" type="primary">LOC101079387</name>
</gene>
<proteinExistence type="inferred from homology"/>
<feature type="compositionally biased region" description="Polar residues" evidence="14">
    <location>
        <begin position="1328"/>
        <end position="1338"/>
    </location>
</feature>
<comment type="similarity">
    <text evidence="2">Belongs to the neurexin family.</text>
</comment>
<keyword evidence="10 15" id="KW-0472">Membrane</keyword>
<dbReference type="Pfam" id="PF02210">
    <property type="entry name" value="Laminin_G_2"/>
    <property type="match status" value="6"/>
</dbReference>
<keyword evidence="20" id="KW-1185">Reference proteome</keyword>
<dbReference type="CDD" id="cd00054">
    <property type="entry name" value="EGF_CA"/>
    <property type="match status" value="3"/>
</dbReference>
<evidence type="ECO:0000259" key="18">
    <source>
        <dbReference type="PROSITE" id="PS50026"/>
    </source>
</evidence>
<feature type="region of interest" description="Disordered" evidence="14">
    <location>
        <begin position="1316"/>
        <end position="1353"/>
    </location>
</feature>
<feature type="domain" description="EGF-like" evidence="18">
    <location>
        <begin position="637"/>
        <end position="674"/>
    </location>
</feature>
<comment type="caution">
    <text evidence="13">Lacks conserved residue(s) required for the propagation of feature annotation.</text>
</comment>
<evidence type="ECO:0000256" key="11">
    <source>
        <dbReference type="ARBA" id="ARBA00023157"/>
    </source>
</evidence>
<feature type="domain" description="Laminin G" evidence="17">
    <location>
        <begin position="1084"/>
        <end position="1284"/>
    </location>
</feature>
<evidence type="ECO:0000256" key="4">
    <source>
        <dbReference type="ARBA" id="ARBA00022692"/>
    </source>
</evidence>
<evidence type="ECO:0000256" key="12">
    <source>
        <dbReference type="ARBA" id="ARBA00054347"/>
    </source>
</evidence>
<evidence type="ECO:0000259" key="17">
    <source>
        <dbReference type="PROSITE" id="PS50025"/>
    </source>
</evidence>
<feature type="domain" description="Laminin G" evidence="17">
    <location>
        <begin position="21"/>
        <end position="197"/>
    </location>
</feature>
<keyword evidence="8" id="KW-0130">Cell adhesion</keyword>
<feature type="domain" description="Laminin G" evidence="17">
    <location>
        <begin position="441"/>
        <end position="633"/>
    </location>
</feature>
<dbReference type="PANTHER" id="PTHR15036">
    <property type="entry name" value="PIKACHURIN-LIKE PROTEIN"/>
    <property type="match status" value="1"/>
</dbReference>
<evidence type="ECO:0000256" key="5">
    <source>
        <dbReference type="ARBA" id="ARBA00022723"/>
    </source>
</evidence>
<dbReference type="GO" id="GO:0016020">
    <property type="term" value="C:membrane"/>
    <property type="evidence" value="ECO:0007669"/>
    <property type="project" value="UniProtKB-SubCell"/>
</dbReference>
<feature type="compositionally biased region" description="Polar residues" evidence="14">
    <location>
        <begin position="1552"/>
        <end position="1563"/>
    </location>
</feature>
<keyword evidence="9 15" id="KW-1133">Transmembrane helix</keyword>
<dbReference type="FunFam" id="2.10.25.10:FF:000029">
    <property type="entry name" value="neurexin-1 isoform X1"/>
    <property type="match status" value="1"/>
</dbReference>
<feature type="chain" id="PRO_5025389197" evidence="16">
    <location>
        <begin position="22"/>
        <end position="1575"/>
    </location>
</feature>
<dbReference type="FunFam" id="2.60.120.200:FF:000005">
    <property type="entry name" value="neurexin-1 isoform X1"/>
    <property type="match status" value="1"/>
</dbReference>
<feature type="signal peptide" evidence="16">
    <location>
        <begin position="1"/>
        <end position="21"/>
    </location>
</feature>
<accession>A0A674MHL1</accession>
<dbReference type="PANTHER" id="PTHR15036:SF48">
    <property type="entry name" value="NEUREXIN-3B"/>
    <property type="match status" value="1"/>
</dbReference>
<organism evidence="19 20">
    <name type="scientific">Takifugu rubripes</name>
    <name type="common">Japanese pufferfish</name>
    <name type="synonym">Fugu rubripes</name>
    <dbReference type="NCBI Taxonomy" id="31033"/>
    <lineage>
        <taxon>Eukaryota</taxon>
        <taxon>Metazoa</taxon>
        <taxon>Chordata</taxon>
        <taxon>Craniata</taxon>
        <taxon>Vertebrata</taxon>
        <taxon>Euteleostomi</taxon>
        <taxon>Actinopterygii</taxon>
        <taxon>Neopterygii</taxon>
        <taxon>Teleostei</taxon>
        <taxon>Neoteleostei</taxon>
        <taxon>Acanthomorphata</taxon>
        <taxon>Eupercaria</taxon>
        <taxon>Tetraodontiformes</taxon>
        <taxon>Tetradontoidea</taxon>
        <taxon>Tetraodontidae</taxon>
        <taxon>Takifugu</taxon>
    </lineage>
</organism>
<comment type="subcellular location">
    <subcellularLocation>
        <location evidence="1">Membrane</location>
        <topology evidence="1">Single-pass type I membrane protein</topology>
    </subcellularLocation>
</comment>
<evidence type="ECO:0000256" key="7">
    <source>
        <dbReference type="ARBA" id="ARBA00022837"/>
    </source>
</evidence>
<dbReference type="Gene3D" id="2.60.120.200">
    <property type="match status" value="6"/>
</dbReference>
<reference evidence="19 20" key="1">
    <citation type="journal article" date="2011" name="Genome Biol. Evol.">
        <title>Integration of the genetic map and genome assembly of fugu facilitates insights into distinct features of genome evolution in teleosts and mammals.</title>
        <authorList>
            <person name="Kai W."/>
            <person name="Kikuchi K."/>
            <person name="Tohari S."/>
            <person name="Chew A.K."/>
            <person name="Tay A."/>
            <person name="Fujiwara A."/>
            <person name="Hosoya S."/>
            <person name="Suetake H."/>
            <person name="Naruse K."/>
            <person name="Brenner S."/>
            <person name="Suzuki Y."/>
            <person name="Venkatesh B."/>
        </authorList>
    </citation>
    <scope>NUCLEOTIDE SEQUENCE [LARGE SCALE GENOMIC DNA]</scope>
</reference>
<feature type="domain" description="EGF-like" evidence="18">
    <location>
        <begin position="193"/>
        <end position="230"/>
    </location>
</feature>
<evidence type="ECO:0000256" key="9">
    <source>
        <dbReference type="ARBA" id="ARBA00022989"/>
    </source>
</evidence>
<evidence type="ECO:0000256" key="15">
    <source>
        <dbReference type="SAM" id="Phobius"/>
    </source>
</evidence>
<protein>
    <submittedName>
        <fullName evidence="19">Neurexin 3b</fullName>
    </submittedName>
</protein>
<dbReference type="FunFam" id="2.60.120.200:FF:000004">
    <property type="entry name" value="neurexin-1 isoform X1"/>
    <property type="match status" value="1"/>
</dbReference>
<sequence>SEILPAHVLLLLSTVLVLSAGLEFTGSEGQWARYTRWDASSRSDLMFQFKTSEPEGMLLYFDDGGFCDFLLLAVSEGRLQLRFSIDCAETTVTSGQMVDDGRWHFAAVNRHNLRTGLAVDGLTKTGEVRPQRQFMKVVSDLFLGGLPGDIRTSAITLPSVRELPPFKGIITDLSYGSKQLPMLINSQKVRLEMMGLCTENPCENGGICSLADGETYCDCTKTGYVGRYCTEGKSCAALCHTVTSEFTTEENVATFRGSEYFCYDLSQNPIQSSSDEITLSFKTWQRNGLLLHTGKSADYVNLALKDGAVSLVINLGSGAFEAIVEPVNGKFNDNAWHDIKVTRNLRQVTISVDGILTTTGYTQEDYTMLGSDDFFYVGGSPSTADLPGSPVSNNFMGCLKEVVYKNNDIRLELSRLARIMDPKMKLQGDVVFKCENVPTLDPINFEMPESYLALPKWNTKRVGSISFDFRTSEPNGLILFTHGKPQDRRDAKGQKNNKVDFFAVELLDGGLYLLLDMGSGTIKVKATQTKVNDGTWHHVDIQRDGRSGIISVNSRRTPFTASGENEILDLEGDLYLGGLPDNRAGLVLPTELWTAMLNYGYVGCVRDLFIDGRSKDIRQIAQSQNMTGIKSSCNKLTGKQCDSNPCKNNGVCKEGWNRFICDCTGTGYWDFSCDKEASILSYDGSMYMKVVIPTVVHTEAEDVSLRFMSQRAFGLLMAATSRQSADTLRLELDSGRVKLTVNLDCVRINCNTSKGPEVLYAGQKLNDNEWHSVRVSRRGKNFKLIVDDDMAEGQMAGDHTRLEFNNVETGILTERRFVSSAPSSFIGHLQSLKFNGMQYIDMCKNGDIDFCELNARFGMRFIIADPVTFKTKGSYLGLATLQAYTTMHLFFQFKTTSPDGFLFFNSGDGNDFIAVELVKGFIHYVFDLGNGPSLLKGNSDNPLNDNQWHNVVITRDASNTHTLKVDTKSVTQNVNGAKNLDLKGDLFVGGLGPNMYQNLPKLVVSREGFQGCLASVDLNGRLPDLINDALFRSGQIERGCEGPSTTCQEDSCANMGVCIQQWENFTCDCSMTSYTGTHCNDPGTTYIFGKGGGLITYTWPNNERPSTRTDRLAVGFSTTIKDGILVRIDSAPRLGDYIMLHIEQGKVCVTFNIGTVDISVKETSTPINDGKYHLVRFTRNGGNATLQVDNWPVNEHFPTGNSDIERYQMANKKIPFKYTRPVEDWLQEKGRQLTIFNTQATITIGGNDRKRPYQGQLSGLYYNGLKVLNMAAEGHVNIKVNGSVRLVGDVPNSRGGARTTTSVPPEMSTTFIETTTTLSTTTTRKQRSPPTIQTTDDIVSSAECSSDDEDLEECDSGHADKILTTSAYEGGYKALAPKWEAKDLRPSKASEAGRTTPTSPLPNPRSTPPAAVPSDTPPKLPAGKMNNREVKPLQPDIVLLPLPTSFDLDGTKPRGPFITSPMLRTVPAPLPTVPSVVRRVPPGASEVIRESSSTTGMVVGIVSAAALCILILLYAMYKYRNRDEGSYQVDETRNYISNSAQTNGAVVKDKTPSSGSAKGNANSKRPKDKDKEYYV</sequence>
<dbReference type="InterPro" id="IPR000742">
    <property type="entry name" value="EGF"/>
</dbReference>
<comment type="function">
    <text evidence="12">Neuronal cell surface protein that may be involved in cell recognition and cell adhesion.</text>
</comment>
<dbReference type="SMART" id="SM00294">
    <property type="entry name" value="4.1m"/>
    <property type="match status" value="1"/>
</dbReference>
<feature type="domain" description="Laminin G" evidence="17">
    <location>
        <begin position="252"/>
        <end position="434"/>
    </location>
</feature>
<dbReference type="GeneTree" id="ENSGT00940000167343"/>
<dbReference type="InterPro" id="IPR013320">
    <property type="entry name" value="ConA-like_dom_sf"/>
</dbReference>
<dbReference type="GO" id="GO:0046872">
    <property type="term" value="F:metal ion binding"/>
    <property type="evidence" value="ECO:0007669"/>
    <property type="project" value="UniProtKB-KW"/>
</dbReference>
<dbReference type="Pfam" id="PF00008">
    <property type="entry name" value="EGF"/>
    <property type="match status" value="1"/>
</dbReference>
<dbReference type="PROSITE" id="PS50025">
    <property type="entry name" value="LAM_G_DOMAIN"/>
    <property type="match status" value="6"/>
</dbReference>
<dbReference type="FunFam" id="2.60.120.200:FF:000001">
    <property type="entry name" value="neurexin-1 isoform X1"/>
    <property type="match status" value="1"/>
</dbReference>
<name>A0A674MHL1_TAKRU</name>
<dbReference type="InterPro" id="IPR003585">
    <property type="entry name" value="Neurexin-like"/>
</dbReference>
<evidence type="ECO:0000256" key="13">
    <source>
        <dbReference type="PROSITE-ProRule" id="PRU00076"/>
    </source>
</evidence>
<reference evidence="19" key="3">
    <citation type="submission" date="2025-09" db="UniProtKB">
        <authorList>
            <consortium name="Ensembl"/>
        </authorList>
    </citation>
    <scope>IDENTIFICATION</scope>
</reference>
<dbReference type="SMART" id="SM00181">
    <property type="entry name" value="EGF"/>
    <property type="match status" value="3"/>
</dbReference>
<reference evidence="19" key="2">
    <citation type="submission" date="2025-08" db="UniProtKB">
        <authorList>
            <consortium name="Ensembl"/>
        </authorList>
    </citation>
    <scope>IDENTIFICATION</scope>
</reference>
<keyword evidence="16" id="KW-0732">Signal</keyword>
<keyword evidence="11" id="KW-1015">Disulfide bond</keyword>
<feature type="compositionally biased region" description="Pro residues" evidence="14">
    <location>
        <begin position="1399"/>
        <end position="1420"/>
    </location>
</feature>
<dbReference type="GO" id="GO:0007155">
    <property type="term" value="P:cell adhesion"/>
    <property type="evidence" value="ECO:0007669"/>
    <property type="project" value="UniProtKB-KW"/>
</dbReference>
<dbReference type="Gene3D" id="2.10.25.10">
    <property type="entry name" value="Laminin"/>
    <property type="match status" value="3"/>
</dbReference>
<evidence type="ECO:0000256" key="8">
    <source>
        <dbReference type="ARBA" id="ARBA00022889"/>
    </source>
</evidence>
<dbReference type="SUPFAM" id="SSF49899">
    <property type="entry name" value="Concanavalin A-like lectins/glucanases"/>
    <property type="match status" value="6"/>
</dbReference>
<keyword evidence="3 13" id="KW-0245">EGF-like domain</keyword>
<evidence type="ECO:0000256" key="2">
    <source>
        <dbReference type="ARBA" id="ARBA00010241"/>
    </source>
</evidence>
<feature type="domain" description="EGF-like" evidence="18">
    <location>
        <begin position="1043"/>
        <end position="1080"/>
    </location>
</feature>
<keyword evidence="5" id="KW-0479">Metal-binding</keyword>
<dbReference type="SMART" id="SM00282">
    <property type="entry name" value="LamG"/>
    <property type="match status" value="6"/>
</dbReference>
<evidence type="ECO:0000256" key="1">
    <source>
        <dbReference type="ARBA" id="ARBA00004479"/>
    </source>
</evidence>
<dbReference type="FunFam" id="2.60.120.200:FF:000007">
    <property type="entry name" value="neurexin-1 isoform X1"/>
    <property type="match status" value="1"/>
</dbReference>
<evidence type="ECO:0000256" key="16">
    <source>
        <dbReference type="SAM" id="SignalP"/>
    </source>
</evidence>
<dbReference type="InterPro" id="IPR001791">
    <property type="entry name" value="Laminin_G"/>
</dbReference>
<dbReference type="FunFam" id="2.10.25.10:FF:000015">
    <property type="entry name" value="neurexin-1 isoform X1"/>
    <property type="match status" value="1"/>
</dbReference>
<feature type="compositionally biased region" description="Basic and acidic residues" evidence="14">
    <location>
        <begin position="1565"/>
        <end position="1575"/>
    </location>
</feature>
<dbReference type="PROSITE" id="PS50026">
    <property type="entry name" value="EGF_3"/>
    <property type="match status" value="3"/>
</dbReference>
<dbReference type="InterPro" id="IPR050372">
    <property type="entry name" value="Neurexin-related_CASP"/>
</dbReference>
<dbReference type="Ensembl" id="ENSTRUT00000091741.1">
    <property type="protein sequence ID" value="ENSTRUP00000060623.1"/>
    <property type="gene ID" value="ENSTRUG00000017991.3"/>
</dbReference>
<evidence type="ECO:0000256" key="3">
    <source>
        <dbReference type="ARBA" id="ARBA00022536"/>
    </source>
</evidence>
<feature type="transmembrane region" description="Helical" evidence="15">
    <location>
        <begin position="1497"/>
        <end position="1517"/>
    </location>
</feature>
<keyword evidence="7" id="KW-0106">Calcium</keyword>
<dbReference type="Proteomes" id="UP000005226">
    <property type="component" value="Chromosome 16"/>
</dbReference>